<dbReference type="Gene3D" id="2.60.120.10">
    <property type="entry name" value="Jelly Rolls"/>
    <property type="match status" value="1"/>
</dbReference>
<name>A0A371J443_9FIRM</name>
<accession>A0A371J443</accession>
<dbReference type="AlphaFoldDB" id="A0A371J443"/>
<dbReference type="EMBL" id="NOJY02000013">
    <property type="protein sequence ID" value="RDY27437.1"/>
    <property type="molecule type" value="Genomic_DNA"/>
</dbReference>
<dbReference type="InterPro" id="IPR008894">
    <property type="entry name" value="QdtA_cupin_dom"/>
</dbReference>
<dbReference type="InterPro" id="IPR014710">
    <property type="entry name" value="RmlC-like_jellyroll"/>
</dbReference>
<dbReference type="OrthoDB" id="9795513at2"/>
<dbReference type="Proteomes" id="UP000215694">
    <property type="component" value="Unassembled WGS sequence"/>
</dbReference>
<reference evidence="2 3" key="1">
    <citation type="journal article" date="2017" name="Genome Announc.">
        <title>Draft Genome Sequence of Romboutsia weinsteinii sp. nov. Strain CCRI-19649(T) Isolated from Surface Water.</title>
        <authorList>
            <person name="Maheux A.F."/>
            <person name="Boudreau D.K."/>
            <person name="Berube E."/>
            <person name="Boissinot M."/>
            <person name="Cantin P."/>
            <person name="Raymond F."/>
            <person name="Corbeil J."/>
            <person name="Omar R.F."/>
            <person name="Bergeron M.G."/>
        </authorList>
    </citation>
    <scope>NUCLEOTIDE SEQUENCE [LARGE SCALE GENOMIC DNA]</scope>
    <source>
        <strain evidence="2 3">CCRI-19649</strain>
    </source>
</reference>
<gene>
    <name evidence="2" type="ORF">CHL78_009490</name>
</gene>
<protein>
    <submittedName>
        <fullName evidence="2">WxcM-like domain-containing protein</fullName>
    </submittedName>
</protein>
<sequence>MNNSYKIKLNSKGNVESGYLVPLELGINIPFKAKRIFYTYDVPFESNRGSHAYYNTEQVLICLSGSIKIRCFDGKNELVYHLNKNHEALYIGSNVWRTTLDHSPDAILLVLSSFEYDEADYIRDYKKFLEVVGCI</sequence>
<evidence type="ECO:0000313" key="3">
    <source>
        <dbReference type="Proteomes" id="UP000215694"/>
    </source>
</evidence>
<feature type="domain" description="Sugar 3,4-ketoisomerase QdtA cupin" evidence="1">
    <location>
        <begin position="14"/>
        <end position="132"/>
    </location>
</feature>
<dbReference type="CDD" id="cd20292">
    <property type="entry name" value="cupin_QdtA-like"/>
    <property type="match status" value="1"/>
</dbReference>
<evidence type="ECO:0000313" key="2">
    <source>
        <dbReference type="EMBL" id="RDY27437.1"/>
    </source>
</evidence>
<evidence type="ECO:0000259" key="1">
    <source>
        <dbReference type="Pfam" id="PF05523"/>
    </source>
</evidence>
<dbReference type="Pfam" id="PF05523">
    <property type="entry name" value="FdtA"/>
    <property type="match status" value="1"/>
</dbReference>
<dbReference type="InterPro" id="IPR011051">
    <property type="entry name" value="RmlC_Cupin_sf"/>
</dbReference>
<dbReference type="RefSeq" id="WP_094369241.1">
    <property type="nucleotide sequence ID" value="NZ_NOJY02000013.1"/>
</dbReference>
<dbReference type="SUPFAM" id="SSF51182">
    <property type="entry name" value="RmlC-like cupins"/>
    <property type="match status" value="1"/>
</dbReference>
<comment type="caution">
    <text evidence="2">The sequence shown here is derived from an EMBL/GenBank/DDBJ whole genome shotgun (WGS) entry which is preliminary data.</text>
</comment>
<organism evidence="2 3">
    <name type="scientific">Romboutsia weinsteinii</name>
    <dbReference type="NCBI Taxonomy" id="2020949"/>
    <lineage>
        <taxon>Bacteria</taxon>
        <taxon>Bacillati</taxon>
        <taxon>Bacillota</taxon>
        <taxon>Clostridia</taxon>
        <taxon>Peptostreptococcales</taxon>
        <taxon>Peptostreptococcaceae</taxon>
        <taxon>Romboutsia</taxon>
    </lineage>
</organism>
<keyword evidence="3" id="KW-1185">Reference proteome</keyword>
<proteinExistence type="predicted"/>